<dbReference type="SUPFAM" id="SSF69318">
    <property type="entry name" value="Integrin alpha N-terminal domain"/>
    <property type="match status" value="4"/>
</dbReference>
<dbReference type="PANTHER" id="PTHR46580:SF2">
    <property type="entry name" value="MAM DOMAIN-CONTAINING PROTEIN"/>
    <property type="match status" value="1"/>
</dbReference>
<dbReference type="Proteomes" id="UP000245202">
    <property type="component" value="Unassembled WGS sequence"/>
</dbReference>
<dbReference type="EMBL" id="BDQX01000089">
    <property type="protein sequence ID" value="GBG07326.1"/>
    <property type="molecule type" value="Genomic_DNA"/>
</dbReference>
<dbReference type="InterPro" id="IPR028994">
    <property type="entry name" value="Integrin_alpha_N"/>
</dbReference>
<dbReference type="PANTHER" id="PTHR46580">
    <property type="entry name" value="SENSOR KINASE-RELATED"/>
    <property type="match status" value="1"/>
</dbReference>
<accession>A0A2R5EL02</accession>
<dbReference type="AlphaFoldDB" id="A0A2R5EL02"/>
<evidence type="ECO:0000256" key="1">
    <source>
        <dbReference type="ARBA" id="ARBA00022729"/>
    </source>
</evidence>
<gene>
    <name evidence="2" type="ORF">PAT3040_01874</name>
</gene>
<keyword evidence="1" id="KW-0732">Signal</keyword>
<name>A0A2R5EL02_9BACL</name>
<dbReference type="InterPro" id="IPR013517">
    <property type="entry name" value="FG-GAP"/>
</dbReference>
<evidence type="ECO:0000313" key="2">
    <source>
        <dbReference type="EMBL" id="GBG07326.1"/>
    </source>
</evidence>
<dbReference type="Gene3D" id="2.130.10.130">
    <property type="entry name" value="Integrin alpha, N-terminal"/>
    <property type="match status" value="5"/>
</dbReference>
<comment type="caution">
    <text evidence="2">The sequence shown here is derived from an EMBL/GenBank/DDBJ whole genome shotgun (WGS) entry which is preliminary data.</text>
</comment>
<protein>
    <submittedName>
        <fullName evidence="2">Putative T9SS C-terminal target domain-containing protein</fullName>
    </submittedName>
</protein>
<reference evidence="2 3" key="1">
    <citation type="submission" date="2017-08" db="EMBL/GenBank/DDBJ databases">
        <title>Substantial Increase in Enzyme Production by Combined Drug-Resistance Mutations in Paenibacillus agaridevorans.</title>
        <authorList>
            <person name="Tanaka Y."/>
            <person name="Funane K."/>
            <person name="Hosaka T."/>
            <person name="Shiwa Y."/>
            <person name="Fujita N."/>
            <person name="Miyazaki T."/>
            <person name="Yoshikawa H."/>
            <person name="Murakami K."/>
            <person name="Kasahara K."/>
            <person name="Inaoka T."/>
            <person name="Hiraga Y."/>
            <person name="Ochi K."/>
        </authorList>
    </citation>
    <scope>NUCLEOTIDE SEQUENCE [LARGE SCALE GENOMIC DNA]</scope>
    <source>
        <strain evidence="2 3">T-3040</strain>
    </source>
</reference>
<proteinExistence type="predicted"/>
<dbReference type="RefSeq" id="WP_108992405.1">
    <property type="nucleotide sequence ID" value="NZ_BDQX01000089.1"/>
</dbReference>
<organism evidence="2 3">
    <name type="scientific">Paenibacillus agaridevorans</name>
    <dbReference type="NCBI Taxonomy" id="171404"/>
    <lineage>
        <taxon>Bacteria</taxon>
        <taxon>Bacillati</taxon>
        <taxon>Bacillota</taxon>
        <taxon>Bacilli</taxon>
        <taxon>Bacillales</taxon>
        <taxon>Paenibacillaceae</taxon>
        <taxon>Paenibacillus</taxon>
    </lineage>
</organism>
<sequence length="915" mass="100984">MSKAWRESGYAAFADGTFGNGGQNLYVSQNGVLQRIFRFDLNQDGYTDIMYVNSHDMGERPAIDVYVDPLHSARRIELPSAGAYYGAIGDLNGDGYDDLVIVNQNNGTHSDLTAYIYYGSPGGLSERYKIELPVPNCRAVAIGDFNGDGYRDIAFSSNGKLVVYYQTAAGFRPSNRVTLELEVTHMAAGDIDQDGYCDLFVRVKGGNPLVLWGSTEGLRQEGCTQIGGSDEAAQDLAGTTAGWLVFVEGWAPKIVEIGGHIHLFRQENDAAYFYPLSTSRKAAEPLILNCESVISAAVGDVNGNGYEDIVLVVCKDRDRSESSWIYWGHPSGYSNRERLEIPTQSARDVVMHDLDGDGQLEIVICQGRTDVMNTTESIIVKFAHPDASAELIRFVTHDATTALIGTTMDSPSPQVIFINHVSGRVRGDVPAYAYLGGADGFNEDRRIEFPGWAAVDSICCDFNDDGWGDVFLANCSENAPHLDPGSYLYWNGVNGFDPDNKLVLPTVRAHGCAVGDFRHSGYLDIVVAGASNPELLIFKGGPEGFDVDHPQKIMMDPDMKIFNPEKKLYSYEMLAGRAYREPRWLFTADFDNDGWLDLYVSQVFGPSYILWGGPEGFSMNRSTVLNCDGGICAQAADLNGNGWLDLIVGGYLSMGKKVANESYVYIYWGGPEGFREDRRTQLPAHTANSITIADFNRDGILDIFVTSYNSGRERDIDAYIYWGQPGGVYSADYRSTIFTHSSCGSMAIDFNEDGWVDLAIANHKTNGNHCGYSYVMWNGPDGFSQERMTKLPTMGPHGMMSVDPGNIMDRRPEEFYISSEFELPHGDKVSRISWIAELQPKTWVKAQIRTATSREGLVQANWQGPNGMEDSWFDNGQKATDALQVGHWIQYRLAFGAINGGNSPRVTEVTVHYEA</sequence>
<keyword evidence="3" id="KW-1185">Reference proteome</keyword>
<dbReference type="Pfam" id="PF13517">
    <property type="entry name" value="FG-GAP_3"/>
    <property type="match status" value="4"/>
</dbReference>
<evidence type="ECO:0000313" key="3">
    <source>
        <dbReference type="Proteomes" id="UP000245202"/>
    </source>
</evidence>